<dbReference type="NCBIfam" id="TIGR03620">
    <property type="entry name" value="F420_MSMEG_4141"/>
    <property type="match status" value="1"/>
</dbReference>
<reference evidence="2" key="1">
    <citation type="journal article" date="2019" name="Int. J. Syst. Evol. Microbiol.">
        <title>The Global Catalogue of Microorganisms (GCM) 10K type strain sequencing project: providing services to taxonomists for standard genome sequencing and annotation.</title>
        <authorList>
            <consortium name="The Broad Institute Genomics Platform"/>
            <consortium name="The Broad Institute Genome Sequencing Center for Infectious Disease"/>
            <person name="Wu L."/>
            <person name="Ma J."/>
        </authorList>
    </citation>
    <scope>NUCLEOTIDE SEQUENCE [LARGE SCALE GENOMIC DNA]</scope>
    <source>
        <strain evidence="2">CGMCC 1.10106</strain>
    </source>
</reference>
<sequence length="292" mass="31111">MRTAATPRIGRIGIWSMELRFGDRVETAEAASELDELGYGALWIPGATGGELLSDLSHLLPATRSATIASGILNIWKHDAKDVARWWHALPDDQRARFLLGLGVSHGEAVGAAYAKPLTAMKAYLDQLSDAGVPGDAIVLAALGPKMTELARDRTAGAHPYLVTPEHTAIARASLGPGPILAPEQGVVLDADPARARDLARPYVRGYGRLENYANSWRRLGFTDDDIACTSDRLVDAVFACGDADAISARVDAHFNAGADHVCLQVVGTATPGAHDLSALRPVWRRLADALL</sequence>
<dbReference type="EMBL" id="BMDW01000002">
    <property type="protein sequence ID" value="GGA36655.1"/>
    <property type="molecule type" value="Genomic_DNA"/>
</dbReference>
<dbReference type="InterPro" id="IPR019922">
    <property type="entry name" value="Lucif-like_OxRdatse_MSMEG_4141"/>
</dbReference>
<dbReference type="Gene3D" id="3.20.20.30">
    <property type="entry name" value="Luciferase-like domain"/>
    <property type="match status" value="2"/>
</dbReference>
<name>A0ABQ1G4U6_9SPHN</name>
<protein>
    <submittedName>
        <fullName evidence="1">LLM class F420-dependent oxidoreductase</fullName>
    </submittedName>
</protein>
<proteinExistence type="predicted"/>
<dbReference type="RefSeq" id="WP_188445083.1">
    <property type="nucleotide sequence ID" value="NZ_BMDW01000002.1"/>
</dbReference>
<accession>A0ABQ1G4U6</accession>
<dbReference type="InterPro" id="IPR036661">
    <property type="entry name" value="Luciferase-like_sf"/>
</dbReference>
<dbReference type="SUPFAM" id="SSF51679">
    <property type="entry name" value="Bacterial luciferase-like"/>
    <property type="match status" value="1"/>
</dbReference>
<gene>
    <name evidence="1" type="ORF">GCM10011395_03710</name>
</gene>
<evidence type="ECO:0000313" key="2">
    <source>
        <dbReference type="Proteomes" id="UP000618591"/>
    </source>
</evidence>
<comment type="caution">
    <text evidence="1">The sequence shown here is derived from an EMBL/GenBank/DDBJ whole genome shotgun (WGS) entry which is preliminary data.</text>
</comment>
<evidence type="ECO:0000313" key="1">
    <source>
        <dbReference type="EMBL" id="GGA36655.1"/>
    </source>
</evidence>
<organism evidence="1 2">
    <name type="scientific">Sphingomonas psychrolutea</name>
    <dbReference type="NCBI Taxonomy" id="1259676"/>
    <lineage>
        <taxon>Bacteria</taxon>
        <taxon>Pseudomonadati</taxon>
        <taxon>Pseudomonadota</taxon>
        <taxon>Alphaproteobacteria</taxon>
        <taxon>Sphingomonadales</taxon>
        <taxon>Sphingomonadaceae</taxon>
        <taxon>Sphingomonas</taxon>
    </lineage>
</organism>
<keyword evidence="2" id="KW-1185">Reference proteome</keyword>
<dbReference type="Proteomes" id="UP000618591">
    <property type="component" value="Unassembled WGS sequence"/>
</dbReference>